<sequence>MGEGVGASWYLMLNTLISRERLRTSSLNSLPVGKSLATDEDRNREAAWIVVSCRELNLGIDTMSLAAATLDRVLLAKRVQTKYVNCVAAACLSLAIKFCEECLTGADHLIARLSLRYSVRELNRMERAVLSALKWDLDVPSAYRFIEAMLVSTGFSPETDLARSYLEDIFRFPLEAVIRSAKLNFKFRPSLIALTLYSYFLEASGSPFWLQITVGLQHLLKVDNDEMLVCWEAITDVIYVEDKENRMAVFDNGEVSVRKLSDSLPNGKSENDDSSLFKAKSGRCAKRKFTNLRSNYALACLTQQD</sequence>
<dbReference type="InterPro" id="IPR013763">
    <property type="entry name" value="Cyclin-like_dom"/>
</dbReference>
<organism evidence="5">
    <name type="scientific">Enterobius vermicularis</name>
    <name type="common">Human pinworm</name>
    <dbReference type="NCBI Taxonomy" id="51028"/>
    <lineage>
        <taxon>Eukaryota</taxon>
        <taxon>Metazoa</taxon>
        <taxon>Ecdysozoa</taxon>
        <taxon>Nematoda</taxon>
        <taxon>Chromadorea</taxon>
        <taxon>Rhabditida</taxon>
        <taxon>Spirurina</taxon>
        <taxon>Oxyuridomorpha</taxon>
        <taxon>Oxyuroidea</taxon>
        <taxon>Oxyuridae</taxon>
        <taxon>Enterobius</taxon>
    </lineage>
</organism>
<dbReference type="Gene3D" id="1.10.472.10">
    <property type="entry name" value="Cyclin-like"/>
    <property type="match status" value="2"/>
</dbReference>
<dbReference type="PANTHER" id="PTHR10177">
    <property type="entry name" value="CYCLINS"/>
    <property type="match status" value="1"/>
</dbReference>
<dbReference type="InterPro" id="IPR036915">
    <property type="entry name" value="Cyclin-like_sf"/>
</dbReference>
<dbReference type="Proteomes" id="UP000274131">
    <property type="component" value="Unassembled WGS sequence"/>
</dbReference>
<evidence type="ECO:0000313" key="5">
    <source>
        <dbReference type="WBParaSite" id="EVEC_0000535601-mRNA-1"/>
    </source>
</evidence>
<keyword evidence="4" id="KW-1185">Reference proteome</keyword>
<dbReference type="WBParaSite" id="EVEC_0000535601-mRNA-1">
    <property type="protein sequence ID" value="EVEC_0000535601-mRNA-1"/>
    <property type="gene ID" value="EVEC_0000535601"/>
</dbReference>
<accession>A0A0N4V572</accession>
<dbReference type="SMART" id="SM00385">
    <property type="entry name" value="CYCLIN"/>
    <property type="match status" value="1"/>
</dbReference>
<dbReference type="EMBL" id="UXUI01008018">
    <property type="protein sequence ID" value="VDD90236.1"/>
    <property type="molecule type" value="Genomic_DNA"/>
</dbReference>
<protein>
    <submittedName>
        <fullName evidence="5">CYCLIN domain-containing protein</fullName>
    </submittedName>
</protein>
<evidence type="ECO:0000259" key="2">
    <source>
        <dbReference type="SMART" id="SM00385"/>
    </source>
</evidence>
<evidence type="ECO:0000256" key="1">
    <source>
        <dbReference type="RuleBase" id="RU000383"/>
    </source>
</evidence>
<reference evidence="5" key="1">
    <citation type="submission" date="2017-02" db="UniProtKB">
        <authorList>
            <consortium name="WormBaseParasite"/>
        </authorList>
    </citation>
    <scope>IDENTIFICATION</scope>
</reference>
<dbReference type="STRING" id="51028.A0A0N4V572"/>
<dbReference type="InterPro" id="IPR039361">
    <property type="entry name" value="Cyclin"/>
</dbReference>
<name>A0A0N4V572_ENTVE</name>
<dbReference type="OrthoDB" id="769138at2759"/>
<gene>
    <name evidence="3" type="ORF">EVEC_LOCUS4987</name>
</gene>
<dbReference type="SUPFAM" id="SSF47954">
    <property type="entry name" value="Cyclin-like"/>
    <property type="match status" value="1"/>
</dbReference>
<keyword evidence="1" id="KW-0195">Cyclin</keyword>
<proteinExistence type="inferred from homology"/>
<reference evidence="3 4" key="2">
    <citation type="submission" date="2018-10" db="EMBL/GenBank/DDBJ databases">
        <authorList>
            <consortium name="Pathogen Informatics"/>
        </authorList>
    </citation>
    <scope>NUCLEOTIDE SEQUENCE [LARGE SCALE GENOMIC DNA]</scope>
</reference>
<evidence type="ECO:0000313" key="3">
    <source>
        <dbReference type="EMBL" id="VDD90236.1"/>
    </source>
</evidence>
<evidence type="ECO:0000313" key="4">
    <source>
        <dbReference type="Proteomes" id="UP000274131"/>
    </source>
</evidence>
<dbReference type="Pfam" id="PF00134">
    <property type="entry name" value="Cyclin_N"/>
    <property type="match status" value="1"/>
</dbReference>
<dbReference type="InterPro" id="IPR006671">
    <property type="entry name" value="Cyclin_N"/>
</dbReference>
<comment type="similarity">
    <text evidence="1">Belongs to the cyclin family.</text>
</comment>
<dbReference type="AlphaFoldDB" id="A0A0N4V572"/>
<feature type="domain" description="Cyclin-like" evidence="2">
    <location>
        <begin position="47"/>
        <end position="131"/>
    </location>
</feature>